<feature type="domain" description="Acyltransferase 3" evidence="2">
    <location>
        <begin position="22"/>
        <end position="363"/>
    </location>
</feature>
<feature type="transmembrane region" description="Helical" evidence="1">
    <location>
        <begin position="17"/>
        <end position="37"/>
    </location>
</feature>
<evidence type="ECO:0000313" key="3">
    <source>
        <dbReference type="EMBL" id="SUU84920.1"/>
    </source>
</evidence>
<evidence type="ECO:0000256" key="1">
    <source>
        <dbReference type="SAM" id="Phobius"/>
    </source>
</evidence>
<dbReference type="GO" id="GO:0016020">
    <property type="term" value="C:membrane"/>
    <property type="evidence" value="ECO:0007669"/>
    <property type="project" value="TreeGrafter"/>
</dbReference>
<dbReference type="EMBL" id="UIGB01000001">
    <property type="protein sequence ID" value="SUU84920.1"/>
    <property type="molecule type" value="Genomic_DNA"/>
</dbReference>
<feature type="transmembrane region" description="Helical" evidence="1">
    <location>
        <begin position="173"/>
        <end position="192"/>
    </location>
</feature>
<dbReference type="Proteomes" id="UP000254343">
    <property type="component" value="Unassembled WGS sequence"/>
</dbReference>
<dbReference type="Pfam" id="PF01757">
    <property type="entry name" value="Acyl_transf_3"/>
    <property type="match status" value="1"/>
</dbReference>
<dbReference type="InterPro" id="IPR002656">
    <property type="entry name" value="Acyl_transf_3_dom"/>
</dbReference>
<feature type="transmembrane region" description="Helical" evidence="1">
    <location>
        <begin position="345"/>
        <end position="364"/>
    </location>
</feature>
<feature type="transmembrane region" description="Helical" evidence="1">
    <location>
        <begin position="308"/>
        <end position="325"/>
    </location>
</feature>
<accession>A0A380W7I2</accession>
<dbReference type="GO" id="GO:0000271">
    <property type="term" value="P:polysaccharide biosynthetic process"/>
    <property type="evidence" value="ECO:0007669"/>
    <property type="project" value="TreeGrafter"/>
</dbReference>
<sequence>MGNLALQGTASLYRLEILPLTSLRFFAAVYVVIFHYWTSYHLSDTRPLIVELGHTGVTFFFLLSGFILSYSYNDGGRFPKDGHVKFYLARFARIYPVYIATIVVMFPALFLLRNSGVADQVYREIWAVTAPFALHAWIPGAACSLNCPNWSISTEAFFYLLFPLFFEPVYRRPVLVIVLAFAIMAITWFTQIESWLDTGRSLEAMRTVTFASDPAGDLQMQLFSYFPLTRFPEFLIGIGLYGLWKQGADQIAARQLYLVAGVGALLILATAHWVPENVLRTGWSVICFAPLVLAAANTRSGFLSRPDIVWLGKISFALYLVHSPVDSYLRTVDRMALGSRLSEMPFLFCSIAIVIALISAALLFHCVEEPARRIILASVKRSRTTC</sequence>
<feature type="transmembrane region" description="Helical" evidence="1">
    <location>
        <begin position="92"/>
        <end position="112"/>
    </location>
</feature>
<dbReference type="EC" id="2.3.1.-" evidence="3"/>
<keyword evidence="1" id="KW-0812">Transmembrane</keyword>
<feature type="transmembrane region" description="Helical" evidence="1">
    <location>
        <begin position="280"/>
        <end position="296"/>
    </location>
</feature>
<evidence type="ECO:0000313" key="4">
    <source>
        <dbReference type="Proteomes" id="UP000254343"/>
    </source>
</evidence>
<evidence type="ECO:0000259" key="2">
    <source>
        <dbReference type="Pfam" id="PF01757"/>
    </source>
</evidence>
<organism evidence="3 4">
    <name type="scientific">Afipia felis</name>
    <name type="common">Cat scratch disease bacillus</name>
    <dbReference type="NCBI Taxonomy" id="1035"/>
    <lineage>
        <taxon>Bacteria</taxon>
        <taxon>Pseudomonadati</taxon>
        <taxon>Pseudomonadota</taxon>
        <taxon>Alphaproteobacteria</taxon>
        <taxon>Hyphomicrobiales</taxon>
        <taxon>Nitrobacteraceae</taxon>
        <taxon>Afipia</taxon>
    </lineage>
</organism>
<gene>
    <name evidence="3" type="primary">oatA_2</name>
    <name evidence="3" type="ORF">NCTC12722_02123</name>
</gene>
<dbReference type="PANTHER" id="PTHR23028">
    <property type="entry name" value="ACETYLTRANSFERASE"/>
    <property type="match status" value="1"/>
</dbReference>
<feature type="transmembrane region" description="Helical" evidence="1">
    <location>
        <begin position="256"/>
        <end position="274"/>
    </location>
</feature>
<feature type="transmembrane region" description="Helical" evidence="1">
    <location>
        <begin position="49"/>
        <end position="72"/>
    </location>
</feature>
<proteinExistence type="predicted"/>
<dbReference type="GO" id="GO:0016747">
    <property type="term" value="F:acyltransferase activity, transferring groups other than amino-acyl groups"/>
    <property type="evidence" value="ECO:0007669"/>
    <property type="project" value="InterPro"/>
</dbReference>
<name>A0A380W7I2_AFIFE</name>
<dbReference type="OrthoDB" id="9796461at2"/>
<keyword evidence="3" id="KW-0808">Transferase</keyword>
<feature type="transmembrane region" description="Helical" evidence="1">
    <location>
        <begin position="222"/>
        <end position="244"/>
    </location>
</feature>
<reference evidence="3 4" key="1">
    <citation type="submission" date="2018-06" db="EMBL/GenBank/DDBJ databases">
        <authorList>
            <consortium name="Pathogen Informatics"/>
            <person name="Doyle S."/>
        </authorList>
    </citation>
    <scope>NUCLEOTIDE SEQUENCE [LARGE SCALE GENOMIC DNA]</scope>
    <source>
        <strain evidence="3 4">NCTC12722</strain>
    </source>
</reference>
<keyword evidence="1" id="KW-1133">Transmembrane helix</keyword>
<dbReference type="InterPro" id="IPR050879">
    <property type="entry name" value="Acyltransferase_3"/>
</dbReference>
<keyword evidence="1" id="KW-0472">Membrane</keyword>
<dbReference type="AlphaFoldDB" id="A0A380W7I2"/>
<protein>
    <submittedName>
        <fullName evidence="3">O-acetyltransferase OatA</fullName>
        <ecNumber evidence="3">2.3.1.-</ecNumber>
    </submittedName>
</protein>
<dbReference type="PANTHER" id="PTHR23028:SF53">
    <property type="entry name" value="ACYL_TRANSF_3 DOMAIN-CONTAINING PROTEIN"/>
    <property type="match status" value="1"/>
</dbReference>
<keyword evidence="3" id="KW-0012">Acyltransferase</keyword>